<evidence type="ECO:0000313" key="3">
    <source>
        <dbReference type="Proteomes" id="UP000708208"/>
    </source>
</evidence>
<name>A0A8J2PF83_9HEXA</name>
<organism evidence="2 3">
    <name type="scientific">Allacma fusca</name>
    <dbReference type="NCBI Taxonomy" id="39272"/>
    <lineage>
        <taxon>Eukaryota</taxon>
        <taxon>Metazoa</taxon>
        <taxon>Ecdysozoa</taxon>
        <taxon>Arthropoda</taxon>
        <taxon>Hexapoda</taxon>
        <taxon>Collembola</taxon>
        <taxon>Symphypleona</taxon>
        <taxon>Sminthuridae</taxon>
        <taxon>Allacma</taxon>
    </lineage>
</organism>
<dbReference type="AlphaFoldDB" id="A0A8J2PF83"/>
<gene>
    <name evidence="2" type="ORF">AFUS01_LOCUS30133</name>
</gene>
<evidence type="ECO:0000313" key="2">
    <source>
        <dbReference type="EMBL" id="CAG7819703.1"/>
    </source>
</evidence>
<comment type="caution">
    <text evidence="2">The sequence shown here is derived from an EMBL/GenBank/DDBJ whole genome shotgun (WGS) entry which is preliminary data.</text>
</comment>
<keyword evidence="3" id="KW-1185">Reference proteome</keyword>
<keyword evidence="1" id="KW-0812">Transmembrane</keyword>
<keyword evidence="1" id="KW-1133">Transmembrane helix</keyword>
<dbReference type="EMBL" id="CAJVCH010457089">
    <property type="protein sequence ID" value="CAG7819703.1"/>
    <property type="molecule type" value="Genomic_DNA"/>
</dbReference>
<feature type="transmembrane region" description="Helical" evidence="1">
    <location>
        <begin position="28"/>
        <end position="53"/>
    </location>
</feature>
<dbReference type="Proteomes" id="UP000708208">
    <property type="component" value="Unassembled WGS sequence"/>
</dbReference>
<proteinExistence type="predicted"/>
<evidence type="ECO:0000256" key="1">
    <source>
        <dbReference type="SAM" id="Phobius"/>
    </source>
</evidence>
<sequence>MTRIVVVTCGRPCGPCCGRRRFMLLRKASMLIAVFEFFTGSAILAGSLGSLAATGLNRQELVPDNYSQAEYEQLCLSHAWHAVCSIILIAFSIVLVFGYLNVSKYYF</sequence>
<protein>
    <submittedName>
        <fullName evidence="2">Uncharacterized protein</fullName>
    </submittedName>
</protein>
<accession>A0A8J2PF83</accession>
<feature type="transmembrane region" description="Helical" evidence="1">
    <location>
        <begin position="79"/>
        <end position="102"/>
    </location>
</feature>
<keyword evidence="1" id="KW-0472">Membrane</keyword>
<reference evidence="2" key="1">
    <citation type="submission" date="2021-06" db="EMBL/GenBank/DDBJ databases">
        <authorList>
            <person name="Hodson N. C."/>
            <person name="Mongue J. A."/>
            <person name="Jaron S. K."/>
        </authorList>
    </citation>
    <scope>NUCLEOTIDE SEQUENCE</scope>
</reference>